<dbReference type="Gene3D" id="3.30.300.30">
    <property type="match status" value="1"/>
</dbReference>
<evidence type="ECO:0000259" key="12">
    <source>
        <dbReference type="Pfam" id="PF01514"/>
    </source>
</evidence>
<dbReference type="Pfam" id="PF01514">
    <property type="entry name" value="YscJ_FliF"/>
    <property type="match status" value="1"/>
</dbReference>
<comment type="similarity">
    <text evidence="3 9">Belongs to the FliF family.</text>
</comment>
<dbReference type="InterPro" id="IPR045851">
    <property type="entry name" value="AMP-bd_C_sf"/>
</dbReference>
<comment type="caution">
    <text evidence="14">The sequence shown here is derived from an EMBL/GenBank/DDBJ whole genome shotgun (WGS) entry which is preliminary data.</text>
</comment>
<evidence type="ECO:0000313" key="14">
    <source>
        <dbReference type="EMBL" id="MFC4307426.1"/>
    </source>
</evidence>
<dbReference type="PANTHER" id="PTHR30046">
    <property type="entry name" value="FLAGELLAR M-RING PROTEIN"/>
    <property type="match status" value="1"/>
</dbReference>
<gene>
    <name evidence="14" type="primary">fliF</name>
    <name evidence="14" type="ORF">ACFO1S_28765</name>
</gene>
<feature type="domain" description="Flagellar M-ring C-terminal" evidence="13">
    <location>
        <begin position="262"/>
        <end position="395"/>
    </location>
</feature>
<evidence type="ECO:0000256" key="2">
    <source>
        <dbReference type="ARBA" id="ARBA00004651"/>
    </source>
</evidence>
<feature type="transmembrane region" description="Helical" evidence="11">
    <location>
        <begin position="25"/>
        <end position="45"/>
    </location>
</feature>
<dbReference type="InterPro" id="IPR006182">
    <property type="entry name" value="FliF_N_dom"/>
</dbReference>
<keyword evidence="15" id="KW-1185">Reference proteome</keyword>
<sequence>MNEKWAQVREKLLGFWNQYSKTQKWVLASTAALLLFAIILLTYLFTRTEYEMAYQNLDSTDAAAIMQYLDGNGISYKLSDGGTSLYVPSASVESVKVHVGSQGLVKNGSIGFPELSKSSSAIGTTDQEFDVKFRNALNGEIQQLLLSKQGISRVKALVTLPEDSVFLNESDKEKAIAAVVITFKPGFRPKQEEVDSYYNLVKSAVPNLSIEDITISSSTGDLTPSTQLGGGGGGIGGALYETQFAIQNEFENTLKRNIQQFLNPIVGMDNMVVSVVSSLNFDKKTSQESIVQPLPDNDNKGIEISRQETSETFQGQDGQAGGVAGTGETDVSNYPAAGSSGSSSSEKVSSTINYEVNRITNNIDYGPYKVKDLSINVGVNSANMTPERLAEIQGVLLRSARVLLADSGLDLSDEALQQRVSVLSQSFEGVDGSAGGTSTSTYWLAGAGILALALLGGGGYYIYRRRKAAQAAEAALAEAPRVEMPTIDIDNVSNENQVRKQLEGLAKRKPDEFVNLLRTWLVDE</sequence>
<feature type="transmembrane region" description="Helical" evidence="11">
    <location>
        <begin position="442"/>
        <end position="463"/>
    </location>
</feature>
<keyword evidence="14" id="KW-0969">Cilium</keyword>
<keyword evidence="8 9" id="KW-0975">Bacterial flagellum</keyword>
<evidence type="ECO:0000256" key="1">
    <source>
        <dbReference type="ARBA" id="ARBA00004117"/>
    </source>
</evidence>
<keyword evidence="6 11" id="KW-1133">Transmembrane helix</keyword>
<evidence type="ECO:0000313" key="15">
    <source>
        <dbReference type="Proteomes" id="UP001595755"/>
    </source>
</evidence>
<reference evidence="15" key="1">
    <citation type="journal article" date="2019" name="Int. J. Syst. Evol. Microbiol.">
        <title>The Global Catalogue of Microorganisms (GCM) 10K type strain sequencing project: providing services to taxonomists for standard genome sequencing and annotation.</title>
        <authorList>
            <consortium name="The Broad Institute Genomics Platform"/>
            <consortium name="The Broad Institute Genome Sequencing Center for Infectious Disease"/>
            <person name="Wu L."/>
            <person name="Ma J."/>
        </authorList>
    </citation>
    <scope>NUCLEOTIDE SEQUENCE [LARGE SCALE GENOMIC DNA]</scope>
    <source>
        <strain evidence="15">CGMCC 4.1641</strain>
    </source>
</reference>
<dbReference type="PIRSF" id="PIRSF004862">
    <property type="entry name" value="FliF"/>
    <property type="match status" value="1"/>
</dbReference>
<dbReference type="Pfam" id="PF08345">
    <property type="entry name" value="YscJ_FliF_C"/>
    <property type="match status" value="1"/>
</dbReference>
<dbReference type="InterPro" id="IPR043427">
    <property type="entry name" value="YscJ/FliF"/>
</dbReference>
<dbReference type="InterPro" id="IPR013556">
    <property type="entry name" value="Flag_M-ring_C"/>
</dbReference>
<dbReference type="PANTHER" id="PTHR30046:SF0">
    <property type="entry name" value="FLAGELLAR M-RING PROTEIN"/>
    <property type="match status" value="1"/>
</dbReference>
<accession>A0ABV8SIL5</accession>
<evidence type="ECO:0000256" key="6">
    <source>
        <dbReference type="ARBA" id="ARBA00022989"/>
    </source>
</evidence>
<evidence type="ECO:0000256" key="4">
    <source>
        <dbReference type="ARBA" id="ARBA00022475"/>
    </source>
</evidence>
<organism evidence="14 15">
    <name type="scientific">Cohnella boryungensis</name>
    <dbReference type="NCBI Taxonomy" id="768479"/>
    <lineage>
        <taxon>Bacteria</taxon>
        <taxon>Bacillati</taxon>
        <taxon>Bacillota</taxon>
        <taxon>Bacilli</taxon>
        <taxon>Bacillales</taxon>
        <taxon>Paenibacillaceae</taxon>
        <taxon>Cohnella</taxon>
    </lineage>
</organism>
<evidence type="ECO:0000256" key="9">
    <source>
        <dbReference type="PIRNR" id="PIRNR004862"/>
    </source>
</evidence>
<evidence type="ECO:0000256" key="3">
    <source>
        <dbReference type="ARBA" id="ARBA00007971"/>
    </source>
</evidence>
<evidence type="ECO:0000256" key="11">
    <source>
        <dbReference type="SAM" id="Phobius"/>
    </source>
</evidence>
<dbReference type="EMBL" id="JBHSED010000074">
    <property type="protein sequence ID" value="MFC4307426.1"/>
    <property type="molecule type" value="Genomic_DNA"/>
</dbReference>
<evidence type="ECO:0000256" key="8">
    <source>
        <dbReference type="ARBA" id="ARBA00023143"/>
    </source>
</evidence>
<evidence type="ECO:0000256" key="5">
    <source>
        <dbReference type="ARBA" id="ARBA00022692"/>
    </source>
</evidence>
<dbReference type="PRINTS" id="PR01009">
    <property type="entry name" value="FLGMRINGFLIF"/>
</dbReference>
<evidence type="ECO:0000256" key="7">
    <source>
        <dbReference type="ARBA" id="ARBA00023136"/>
    </source>
</evidence>
<proteinExistence type="inferred from homology"/>
<protein>
    <recommendedName>
        <fullName evidence="9">Flagellar M-ring protein</fullName>
    </recommendedName>
</protein>
<keyword evidence="4" id="KW-1003">Cell membrane</keyword>
<dbReference type="RefSeq" id="WP_204603152.1">
    <property type="nucleotide sequence ID" value="NZ_JBHSED010000074.1"/>
</dbReference>
<feature type="domain" description="Flagellar M-ring N-terminal" evidence="12">
    <location>
        <begin position="46"/>
        <end position="222"/>
    </location>
</feature>
<name>A0ABV8SIL5_9BACL</name>
<dbReference type="NCBIfam" id="TIGR00206">
    <property type="entry name" value="fliF"/>
    <property type="match status" value="1"/>
</dbReference>
<keyword evidence="5 11" id="KW-0812">Transmembrane</keyword>
<dbReference type="NCBIfam" id="TIGR01167">
    <property type="entry name" value="LPXTG_anchor"/>
    <property type="match status" value="1"/>
</dbReference>
<keyword evidence="14" id="KW-0966">Cell projection</keyword>
<feature type="region of interest" description="Disordered" evidence="10">
    <location>
        <begin position="308"/>
        <end position="347"/>
    </location>
</feature>
<comment type="subcellular location">
    <subcellularLocation>
        <location evidence="1 9">Bacterial flagellum basal body</location>
    </subcellularLocation>
    <subcellularLocation>
        <location evidence="2">Cell membrane</location>
        <topology evidence="2">Multi-pass membrane protein</topology>
    </subcellularLocation>
</comment>
<dbReference type="InterPro" id="IPR000067">
    <property type="entry name" value="FlgMring_FliF"/>
</dbReference>
<keyword evidence="7 11" id="KW-0472">Membrane</keyword>
<evidence type="ECO:0000256" key="10">
    <source>
        <dbReference type="SAM" id="MobiDB-lite"/>
    </source>
</evidence>
<evidence type="ECO:0000259" key="13">
    <source>
        <dbReference type="Pfam" id="PF08345"/>
    </source>
</evidence>
<dbReference type="Proteomes" id="UP001595755">
    <property type="component" value="Unassembled WGS sequence"/>
</dbReference>
<comment type="function">
    <text evidence="9">The M ring may be actively involved in energy transduction.</text>
</comment>
<keyword evidence="14" id="KW-0282">Flagellum</keyword>